<dbReference type="Proteomes" id="UP000326509">
    <property type="component" value="Unassembled WGS sequence"/>
</dbReference>
<dbReference type="EMBL" id="BKCG01000012">
    <property type="protein sequence ID" value="GER60934.1"/>
    <property type="molecule type" value="Genomic_DNA"/>
</dbReference>
<evidence type="ECO:0008006" key="3">
    <source>
        <dbReference type="Google" id="ProtNLM"/>
    </source>
</evidence>
<accession>A0A5J4J0R4</accession>
<protein>
    <recommendedName>
        <fullName evidence="3">BioF2-like acetyltransferase domain-containing protein</fullName>
    </recommendedName>
</protein>
<gene>
    <name evidence="1" type="ORF">ULMA_30420</name>
</gene>
<dbReference type="InterPro" id="IPR016181">
    <property type="entry name" value="Acyl_CoA_acyltransferase"/>
</dbReference>
<proteinExistence type="predicted"/>
<name>A0A5J4J0R4_9FLAO</name>
<comment type="caution">
    <text evidence="1">The sequence shown here is derived from an EMBL/GenBank/DDBJ whole genome shotgun (WGS) entry which is preliminary data.</text>
</comment>
<dbReference type="AlphaFoldDB" id="A0A5J4J0R4"/>
<evidence type="ECO:0000313" key="2">
    <source>
        <dbReference type="Proteomes" id="UP000326509"/>
    </source>
</evidence>
<evidence type="ECO:0000313" key="1">
    <source>
        <dbReference type="EMBL" id="GER60934.1"/>
    </source>
</evidence>
<dbReference type="SUPFAM" id="SSF55729">
    <property type="entry name" value="Acyl-CoA N-acyltransferases (Nat)"/>
    <property type="match status" value="1"/>
</dbReference>
<dbReference type="OrthoDB" id="240921at2"/>
<keyword evidence="2" id="KW-1185">Reference proteome</keyword>
<sequence>MIDIASYTFTIKTSIDEIDSEQWDAIVSHSTIYLNRNYLKALEQSLSVEHQFYYVLFKDASLNAVSAVVFQSAPFIYTKDKHSKKVLCHFGKDSQGFFSKQLLVCGNVFATGETGFAFNDLVSTSEMGRLLIEASSQVIKFQKKKEGLAKTKVILFKEFFPDSLKIPAQLLDEGFQNYHIDVNMVLPIAGHWKTFADYLSDVKAKYRTKANSVFKKADTLELRNLDASGILIHSKRINGLFENVLEQSDYRFGRMDAQTFASLKEKLSSLFIFKALFKNDLMVGFSTAFLNGQVLEANYVGIDYKFNEVYAIYQSLLYDYVNEAIELGVSSLQFGRTTELLKSSLGAVPVPMTLFARHTTSITHILMASILKKVSASPYELRKPFKADFYKVELSPLT</sequence>
<organism evidence="1 2">
    <name type="scientific">Patiriisocius marinus</name>
    <dbReference type="NCBI Taxonomy" id="1397112"/>
    <lineage>
        <taxon>Bacteria</taxon>
        <taxon>Pseudomonadati</taxon>
        <taxon>Bacteroidota</taxon>
        <taxon>Flavobacteriia</taxon>
        <taxon>Flavobacteriales</taxon>
        <taxon>Flavobacteriaceae</taxon>
        <taxon>Patiriisocius</taxon>
    </lineage>
</organism>
<dbReference type="RefSeq" id="WP_151675361.1">
    <property type="nucleotide sequence ID" value="NZ_BKCG01000012.1"/>
</dbReference>
<reference evidence="1 2" key="1">
    <citation type="submission" date="2019-08" db="EMBL/GenBank/DDBJ databases">
        <title>Draft genome sequence of Ulvibacter marinus type strain NBRC 109484.</title>
        <authorList>
            <person name="Kawano K."/>
            <person name="Ushijima N."/>
            <person name="Kihara M."/>
            <person name="Itoh H."/>
        </authorList>
    </citation>
    <scope>NUCLEOTIDE SEQUENCE [LARGE SCALE GENOMIC DNA]</scope>
    <source>
        <strain evidence="1 2">NBRC 109484</strain>
    </source>
</reference>